<dbReference type="PANTHER" id="PTHR30605">
    <property type="entry name" value="ANHYDRO-N-ACETYLMURAMIC ACID KINASE"/>
    <property type="match status" value="1"/>
</dbReference>
<dbReference type="Pfam" id="PF22645">
    <property type="entry name" value="GKRP_SIS_N"/>
    <property type="match status" value="1"/>
</dbReference>
<dbReference type="InterPro" id="IPR046348">
    <property type="entry name" value="SIS_dom_sf"/>
</dbReference>
<dbReference type="PROSITE" id="PS01272">
    <property type="entry name" value="GCKR"/>
    <property type="match status" value="1"/>
</dbReference>
<dbReference type="GO" id="GO:0016835">
    <property type="term" value="F:carbon-oxygen lyase activity"/>
    <property type="evidence" value="ECO:0007669"/>
    <property type="project" value="InterPro"/>
</dbReference>
<dbReference type="InterPro" id="IPR001347">
    <property type="entry name" value="SIS_dom"/>
</dbReference>
<dbReference type="NCBIfam" id="TIGR00274">
    <property type="entry name" value="N-acetylmuramic acid 6-phosphate etherase"/>
    <property type="match status" value="1"/>
</dbReference>
<dbReference type="SUPFAM" id="SSF53067">
    <property type="entry name" value="Actin-like ATPase domain"/>
    <property type="match status" value="1"/>
</dbReference>
<dbReference type="GO" id="GO:0016773">
    <property type="term" value="F:phosphotransferase activity, alcohol group as acceptor"/>
    <property type="evidence" value="ECO:0007669"/>
    <property type="project" value="InterPro"/>
</dbReference>
<dbReference type="Gene3D" id="3.40.50.10490">
    <property type="entry name" value="Glucose-6-phosphate isomerase like protein, domain 1"/>
    <property type="match status" value="1"/>
</dbReference>
<dbReference type="Pfam" id="PF03702">
    <property type="entry name" value="AnmK"/>
    <property type="match status" value="1"/>
</dbReference>
<dbReference type="SUPFAM" id="SSF53697">
    <property type="entry name" value="SIS domain"/>
    <property type="match status" value="1"/>
</dbReference>
<dbReference type="InterPro" id="IPR043129">
    <property type="entry name" value="ATPase_NBD"/>
</dbReference>
<proteinExistence type="inferred from homology"/>
<dbReference type="EMBL" id="JAJTJA010000013">
    <property type="protein sequence ID" value="KAH8690932.1"/>
    <property type="molecule type" value="Genomic_DNA"/>
</dbReference>
<dbReference type="InterPro" id="IPR005488">
    <property type="entry name" value="Etherase_MurQ"/>
</dbReference>
<protein>
    <submittedName>
        <fullName evidence="4">Glucokinase regulator family</fullName>
    </submittedName>
</protein>
<name>A0AAD4KJX3_9EURO</name>
<sequence>MTSLASLQTEQKNVKTSNIDAVSSLEICQMINEEDDTVAKAVKTCLPQIAAAIDVIVPRLLAGGRVIYTGAGTSGRLGVLDASEIPPTFSAPPWQFVGLIAGGDEAIRNAVEGAEDLEDMGAADLAGLSPPANEKDVVVGIASSGRTPYVLGSLKYAQTLRAATVGLSCVRPSALEKFCDILIECVTGPEVITGSTRLKAGTATKMILNMISTGSQVRIGKTFGNFMVDLKTTNDKLRDRARRVVHDIVRSTSALDINQEKLLDQVLAQCDGEVKLSILVATLSCSPEEGKAKLLASSGSLKRAISKPNAMTTLNVLGLNCGTSIDVLQSKLSQSTECEKSMLTMLLGIDVALCRISSLASSNDVQIELISYTEVSVDPDIRNHVLRLCRPNQKAATTSLAEICDLNFALGKEFFRAIEESKVDLAEVDLIASHGQTLWHQPLGEDRSTLQMAEPSIIAHKSKRTVVSNFRVAELAAGRQGAPLAGFFEAGLLLDQKVTRISQNIGGMGNATVLPASSNSKSDELSPVYLAFDTGPGNVLIDAAMRILTDGKQHYDRDGILGAKGESEIDEDLVDSFLKSEPYFQRQPPKTTGRELFSDDISCALVKRMQASGKSPEAIIATITRITAESIARAYEQFVIPFLGEGHDIDEIYICGGGAYNPNILKHLQARFPESRVLKLNDAPTKLDPSAKEAVMFALLGYLCICGRSVPIAADAESLDPAILGVVTPGENYREILQKVVRAQDFGNIGKLGRILMLESKG</sequence>
<evidence type="ECO:0000256" key="2">
    <source>
        <dbReference type="ARBA" id="ARBA00023277"/>
    </source>
</evidence>
<accession>A0AAD4KJX3</accession>
<dbReference type="Proteomes" id="UP001201262">
    <property type="component" value="Unassembled WGS sequence"/>
</dbReference>
<evidence type="ECO:0000256" key="1">
    <source>
        <dbReference type="ARBA" id="ARBA00023239"/>
    </source>
</evidence>
<feature type="domain" description="SIS" evidence="3">
    <location>
        <begin position="56"/>
        <end position="221"/>
    </location>
</feature>
<keyword evidence="2" id="KW-0119">Carbohydrate metabolism</keyword>
<dbReference type="PANTHER" id="PTHR30605:SF0">
    <property type="entry name" value="ANHYDRO-N-ACETYLMURAMIC ACID KINASE"/>
    <property type="match status" value="1"/>
</dbReference>
<evidence type="ECO:0000259" key="3">
    <source>
        <dbReference type="PROSITE" id="PS51464"/>
    </source>
</evidence>
<dbReference type="NCBIfam" id="NF003915">
    <property type="entry name" value="PRK05441.1"/>
    <property type="match status" value="1"/>
</dbReference>
<dbReference type="PROSITE" id="PS51464">
    <property type="entry name" value="SIS"/>
    <property type="match status" value="1"/>
</dbReference>
<evidence type="ECO:0000313" key="5">
    <source>
        <dbReference type="Proteomes" id="UP001201262"/>
    </source>
</evidence>
<dbReference type="NCBIfam" id="NF009222">
    <property type="entry name" value="PRK12570.1"/>
    <property type="match status" value="1"/>
</dbReference>
<evidence type="ECO:0000313" key="4">
    <source>
        <dbReference type="EMBL" id="KAH8690932.1"/>
    </source>
</evidence>
<dbReference type="AlphaFoldDB" id="A0AAD4KJX3"/>
<dbReference type="GO" id="GO:0046348">
    <property type="term" value="P:amino sugar catabolic process"/>
    <property type="evidence" value="ECO:0007669"/>
    <property type="project" value="InterPro"/>
</dbReference>
<dbReference type="GO" id="GO:0005524">
    <property type="term" value="F:ATP binding"/>
    <property type="evidence" value="ECO:0007669"/>
    <property type="project" value="InterPro"/>
</dbReference>
<dbReference type="InterPro" id="IPR005486">
    <property type="entry name" value="Glucokinase_regulatory_CS"/>
</dbReference>
<dbReference type="RefSeq" id="XP_046067128.1">
    <property type="nucleotide sequence ID" value="XM_046219498.1"/>
</dbReference>
<dbReference type="GO" id="GO:0009254">
    <property type="term" value="P:peptidoglycan turnover"/>
    <property type="evidence" value="ECO:0007669"/>
    <property type="project" value="InterPro"/>
</dbReference>
<dbReference type="Gene3D" id="3.30.420.40">
    <property type="match status" value="2"/>
</dbReference>
<dbReference type="GeneID" id="70249785"/>
<comment type="caution">
    <text evidence="4">The sequence shown here is derived from an EMBL/GenBank/DDBJ whole genome shotgun (WGS) entry which is preliminary data.</text>
</comment>
<gene>
    <name evidence="4" type="ORF">BGW36DRAFT_420322</name>
</gene>
<dbReference type="CDD" id="cd05007">
    <property type="entry name" value="SIS_Etherase"/>
    <property type="match status" value="1"/>
</dbReference>
<organism evidence="4 5">
    <name type="scientific">Talaromyces proteolyticus</name>
    <dbReference type="NCBI Taxonomy" id="1131652"/>
    <lineage>
        <taxon>Eukaryota</taxon>
        <taxon>Fungi</taxon>
        <taxon>Dikarya</taxon>
        <taxon>Ascomycota</taxon>
        <taxon>Pezizomycotina</taxon>
        <taxon>Eurotiomycetes</taxon>
        <taxon>Eurotiomycetidae</taxon>
        <taxon>Eurotiales</taxon>
        <taxon>Trichocomaceae</taxon>
        <taxon>Talaromyces</taxon>
        <taxon>Talaromyces sect. Bacilispori</taxon>
    </lineage>
</organism>
<keyword evidence="5" id="KW-1185">Reference proteome</keyword>
<dbReference type="HAMAP" id="MF_00068">
    <property type="entry name" value="MurQ"/>
    <property type="match status" value="1"/>
</dbReference>
<dbReference type="InterPro" id="IPR005338">
    <property type="entry name" value="Anhydro_N_Ac-Mur_kinase"/>
</dbReference>
<reference evidence="4" key="1">
    <citation type="submission" date="2021-12" db="EMBL/GenBank/DDBJ databases">
        <title>Convergent genome expansion in fungi linked to evolution of root-endophyte symbiosis.</title>
        <authorList>
            <consortium name="DOE Joint Genome Institute"/>
            <person name="Ke Y.-H."/>
            <person name="Bonito G."/>
            <person name="Liao H.-L."/>
            <person name="Looney B."/>
            <person name="Rojas-Flechas A."/>
            <person name="Nash J."/>
            <person name="Hameed K."/>
            <person name="Schadt C."/>
            <person name="Martin F."/>
            <person name="Crous P.W."/>
            <person name="Miettinen O."/>
            <person name="Magnuson J.K."/>
            <person name="Labbe J."/>
            <person name="Jacobson D."/>
            <person name="Doktycz M.J."/>
            <person name="Veneault-Fourrey C."/>
            <person name="Kuo A."/>
            <person name="Mondo S."/>
            <person name="Calhoun S."/>
            <person name="Riley R."/>
            <person name="Ohm R."/>
            <person name="LaButti K."/>
            <person name="Andreopoulos B."/>
            <person name="Pangilinan J."/>
            <person name="Nolan M."/>
            <person name="Tritt A."/>
            <person name="Clum A."/>
            <person name="Lipzen A."/>
            <person name="Daum C."/>
            <person name="Barry K."/>
            <person name="Grigoriev I.V."/>
            <person name="Vilgalys R."/>
        </authorList>
    </citation>
    <scope>NUCLEOTIDE SEQUENCE</scope>
    <source>
        <strain evidence="4">PMI_201</strain>
    </source>
</reference>
<dbReference type="FunFam" id="3.40.50.10490:FF:000014">
    <property type="entry name" value="N-acetylmuramic acid 6-phosphate etherase"/>
    <property type="match status" value="1"/>
</dbReference>
<dbReference type="Gene3D" id="1.10.8.1080">
    <property type="match status" value="1"/>
</dbReference>
<keyword evidence="1" id="KW-0456">Lyase</keyword>